<evidence type="ECO:0000256" key="9">
    <source>
        <dbReference type="ARBA" id="ARBA00023136"/>
    </source>
</evidence>
<evidence type="ECO:0000256" key="6">
    <source>
        <dbReference type="ARBA" id="ARBA00022989"/>
    </source>
</evidence>
<evidence type="ECO:0000256" key="2">
    <source>
        <dbReference type="ARBA" id="ARBA00022448"/>
    </source>
</evidence>
<keyword evidence="5 14" id="KW-0479">Metal-binding</keyword>
<dbReference type="PANTHER" id="PTHR28259">
    <property type="entry name" value="FLUORIDE EXPORT PROTEIN 1-RELATED"/>
    <property type="match status" value="1"/>
</dbReference>
<evidence type="ECO:0000256" key="4">
    <source>
        <dbReference type="ARBA" id="ARBA00022692"/>
    </source>
</evidence>
<dbReference type="EMBL" id="JAGYPN010000001">
    <property type="protein sequence ID" value="MBS4221823.1"/>
    <property type="molecule type" value="Genomic_DNA"/>
</dbReference>
<comment type="subcellular location">
    <subcellularLocation>
        <location evidence="1 14">Cell membrane</location>
        <topology evidence="1 14">Multi-pass membrane protein</topology>
    </subcellularLocation>
</comment>
<dbReference type="GO" id="GO:0046872">
    <property type="term" value="F:metal ion binding"/>
    <property type="evidence" value="ECO:0007669"/>
    <property type="project" value="UniProtKB-KW"/>
</dbReference>
<keyword evidence="7 14" id="KW-0915">Sodium</keyword>
<dbReference type="GO" id="GO:0140114">
    <property type="term" value="P:cellular detoxification of fluoride"/>
    <property type="evidence" value="ECO:0007669"/>
    <property type="project" value="UniProtKB-UniRule"/>
</dbReference>
<dbReference type="Proteomes" id="UP000676456">
    <property type="component" value="Unassembled WGS sequence"/>
</dbReference>
<keyword evidence="4 14" id="KW-0812">Transmembrane</keyword>
<feature type="transmembrane region" description="Helical" evidence="14">
    <location>
        <begin position="92"/>
        <end position="113"/>
    </location>
</feature>
<evidence type="ECO:0000256" key="1">
    <source>
        <dbReference type="ARBA" id="ARBA00004651"/>
    </source>
</evidence>
<evidence type="ECO:0000256" key="7">
    <source>
        <dbReference type="ARBA" id="ARBA00023053"/>
    </source>
</evidence>
<keyword evidence="16" id="KW-1185">Reference proteome</keyword>
<evidence type="ECO:0000256" key="10">
    <source>
        <dbReference type="ARBA" id="ARBA00023303"/>
    </source>
</evidence>
<comment type="activity regulation">
    <text evidence="14">Na(+) is not transported, but it plays an essential structural role and its presence is essential for fluoride channel function.</text>
</comment>
<proteinExistence type="inferred from homology"/>
<keyword evidence="2 14" id="KW-0813">Transport</keyword>
<dbReference type="HAMAP" id="MF_00454">
    <property type="entry name" value="FluC"/>
    <property type="match status" value="1"/>
</dbReference>
<keyword evidence="8 14" id="KW-0406">Ion transport</keyword>
<evidence type="ECO:0000256" key="14">
    <source>
        <dbReference type="HAMAP-Rule" id="MF_00454"/>
    </source>
</evidence>
<feature type="binding site" evidence="14">
    <location>
        <position position="71"/>
    </location>
    <ligand>
        <name>Na(+)</name>
        <dbReference type="ChEBI" id="CHEBI:29101"/>
        <note>structural</note>
    </ligand>
</feature>
<accession>A0A942UN90</accession>
<dbReference type="GO" id="GO:0005886">
    <property type="term" value="C:plasma membrane"/>
    <property type="evidence" value="ECO:0007669"/>
    <property type="project" value="UniProtKB-SubCell"/>
</dbReference>
<reference evidence="15 16" key="1">
    <citation type="submission" date="2021-05" db="EMBL/GenBank/DDBJ databases">
        <title>Novel Bacillus species.</title>
        <authorList>
            <person name="Liu G."/>
        </authorList>
    </citation>
    <scope>NUCLEOTIDE SEQUENCE [LARGE SCALE GENOMIC DNA]</scope>
    <source>
        <strain evidence="15 16">FJAT-49682</strain>
    </source>
</reference>
<keyword evidence="6 14" id="KW-1133">Transmembrane helix</keyword>
<name>A0A942UN90_9BACI</name>
<dbReference type="AlphaFoldDB" id="A0A942UN90"/>
<dbReference type="InterPro" id="IPR003691">
    <property type="entry name" value="FluC"/>
</dbReference>
<dbReference type="PANTHER" id="PTHR28259:SF16">
    <property type="entry name" value="FLUORIDE-SPECIFIC ION CHANNEL FLUC 2"/>
    <property type="match status" value="1"/>
</dbReference>
<comment type="caution">
    <text evidence="15">The sequence shown here is derived from an EMBL/GenBank/DDBJ whole genome shotgun (WGS) entry which is preliminary data.</text>
</comment>
<evidence type="ECO:0000313" key="16">
    <source>
        <dbReference type="Proteomes" id="UP000676456"/>
    </source>
</evidence>
<evidence type="ECO:0000256" key="11">
    <source>
        <dbReference type="ARBA" id="ARBA00035120"/>
    </source>
</evidence>
<feature type="binding site" evidence="14">
    <location>
        <position position="68"/>
    </location>
    <ligand>
        <name>Na(+)</name>
        <dbReference type="ChEBI" id="CHEBI:29101"/>
        <note>structural</note>
    </ligand>
</feature>
<keyword evidence="3 14" id="KW-1003">Cell membrane</keyword>
<dbReference type="Pfam" id="PF02537">
    <property type="entry name" value="CRCB"/>
    <property type="match status" value="1"/>
</dbReference>
<keyword evidence="9 14" id="KW-0472">Membrane</keyword>
<gene>
    <name evidence="14" type="primary">fluC</name>
    <name evidence="14" type="synonym">crcB</name>
    <name evidence="15" type="ORF">KHA91_03510</name>
</gene>
<organism evidence="15 16">
    <name type="scientific">Lederbergia citrea</name>
    <dbReference type="NCBI Taxonomy" id="2833581"/>
    <lineage>
        <taxon>Bacteria</taxon>
        <taxon>Bacillati</taxon>
        <taxon>Bacillota</taxon>
        <taxon>Bacilli</taxon>
        <taxon>Bacillales</taxon>
        <taxon>Bacillaceae</taxon>
        <taxon>Lederbergia</taxon>
    </lineage>
</organism>
<dbReference type="GO" id="GO:0062054">
    <property type="term" value="F:fluoride channel activity"/>
    <property type="evidence" value="ECO:0007669"/>
    <property type="project" value="UniProtKB-UniRule"/>
</dbReference>
<evidence type="ECO:0000256" key="8">
    <source>
        <dbReference type="ARBA" id="ARBA00023065"/>
    </source>
</evidence>
<evidence type="ECO:0000256" key="3">
    <source>
        <dbReference type="ARBA" id="ARBA00022475"/>
    </source>
</evidence>
<dbReference type="RefSeq" id="WP_213096816.1">
    <property type="nucleotide sequence ID" value="NZ_JAGYPN010000001.1"/>
</dbReference>
<comment type="similarity">
    <text evidence="11 14">Belongs to the fluoride channel Fluc/FEX (TC 1.A.43) family.</text>
</comment>
<comment type="caution">
    <text evidence="14">Lacks conserved residue(s) required for the propagation of feature annotation.</text>
</comment>
<evidence type="ECO:0000256" key="5">
    <source>
        <dbReference type="ARBA" id="ARBA00022723"/>
    </source>
</evidence>
<feature type="transmembrane region" description="Helical" evidence="14">
    <location>
        <begin position="40"/>
        <end position="71"/>
    </location>
</feature>
<comment type="function">
    <text evidence="13 14">Fluoride-specific ion channel. Important for reducing fluoride concentration in the cell, thus reducing its toxicity.</text>
</comment>
<evidence type="ECO:0000256" key="12">
    <source>
        <dbReference type="ARBA" id="ARBA00035585"/>
    </source>
</evidence>
<evidence type="ECO:0000256" key="13">
    <source>
        <dbReference type="ARBA" id="ARBA00049940"/>
    </source>
</evidence>
<comment type="catalytic activity">
    <reaction evidence="12">
        <text>fluoride(in) = fluoride(out)</text>
        <dbReference type="Rhea" id="RHEA:76159"/>
        <dbReference type="ChEBI" id="CHEBI:17051"/>
    </reaction>
    <physiologicalReaction direction="left-to-right" evidence="12">
        <dbReference type="Rhea" id="RHEA:76160"/>
    </physiologicalReaction>
</comment>
<keyword evidence="10 14" id="KW-0407">Ion channel</keyword>
<evidence type="ECO:0000313" key="15">
    <source>
        <dbReference type="EMBL" id="MBS4221823.1"/>
    </source>
</evidence>
<sequence>MTFLLVAAGGFFGASARYYLSKKMKLTKGSFPVPTLFINLVGSFLLGIIIGASTPSGISSFFGIGFLGSFTTYSTFMVENVQLMIEGKWKSMLTYSCLSYLAGIFFAFIGFLIGT</sequence>
<protein>
    <recommendedName>
        <fullName evidence="14">Fluoride-specific ion channel FluC</fullName>
    </recommendedName>
</protein>